<feature type="compositionally biased region" description="Polar residues" evidence="1">
    <location>
        <begin position="34"/>
        <end position="46"/>
    </location>
</feature>
<evidence type="ECO:0008006" key="6">
    <source>
        <dbReference type="Google" id="ProtNLM"/>
    </source>
</evidence>
<dbReference type="PANTHER" id="PTHR43422:SF3">
    <property type="entry name" value="THIAMINE THIAZOLE SYNTHASE"/>
    <property type="match status" value="1"/>
</dbReference>
<dbReference type="PANTHER" id="PTHR43422">
    <property type="entry name" value="THIAMINE THIAZOLE SYNTHASE"/>
    <property type="match status" value="1"/>
</dbReference>
<evidence type="ECO:0000313" key="4">
    <source>
        <dbReference type="Proteomes" id="UP000231962"/>
    </source>
</evidence>
<dbReference type="Proteomes" id="UP000231990">
    <property type="component" value="Unassembled WGS sequence"/>
</dbReference>
<dbReference type="EMBL" id="NPDY01000012">
    <property type="protein sequence ID" value="PJZ69096.1"/>
    <property type="molecule type" value="Genomic_DNA"/>
</dbReference>
<dbReference type="InterPro" id="IPR036188">
    <property type="entry name" value="FAD/NAD-bd_sf"/>
</dbReference>
<feature type="compositionally biased region" description="Basic residues" evidence="1">
    <location>
        <begin position="1"/>
        <end position="26"/>
    </location>
</feature>
<keyword evidence="4" id="KW-1185">Reference proteome</keyword>
<proteinExistence type="predicted"/>
<reference evidence="4 5" key="1">
    <citation type="submission" date="2017-07" db="EMBL/GenBank/DDBJ databases">
        <title>Leptospira spp. isolated from tropical soils.</title>
        <authorList>
            <person name="Thibeaux R."/>
            <person name="Iraola G."/>
            <person name="Ferres I."/>
            <person name="Bierque E."/>
            <person name="Girault D."/>
            <person name="Soupe-Gilbert M.-E."/>
            <person name="Picardeau M."/>
            <person name="Goarant C."/>
        </authorList>
    </citation>
    <scope>NUCLEOTIDE SEQUENCE [LARGE SCALE GENOMIC DNA]</scope>
    <source>
        <strain evidence="3 5">FH1-B-B1</strain>
        <strain evidence="2 4">FH1-B-C1</strain>
    </source>
</reference>
<dbReference type="Gene3D" id="3.50.50.60">
    <property type="entry name" value="FAD/NAD(P)-binding domain"/>
    <property type="match status" value="1"/>
</dbReference>
<dbReference type="OrthoDB" id="9790035at2"/>
<dbReference type="Proteomes" id="UP000231962">
    <property type="component" value="Unassembled WGS sequence"/>
</dbReference>
<dbReference type="SUPFAM" id="SSF51905">
    <property type="entry name" value="FAD/NAD(P)-binding domain"/>
    <property type="match status" value="1"/>
</dbReference>
<dbReference type="RefSeq" id="WP_100714388.1">
    <property type="nucleotide sequence ID" value="NZ_NPDY01000012.1"/>
</dbReference>
<gene>
    <name evidence="2" type="ORF">CH360_12490</name>
    <name evidence="3" type="ORF">CH373_17645</name>
</gene>
<name>A0A2M9ZIB3_9LEPT</name>
<dbReference type="AlphaFoldDB" id="A0A2M9ZIB3"/>
<evidence type="ECO:0000313" key="5">
    <source>
        <dbReference type="Proteomes" id="UP000231990"/>
    </source>
</evidence>
<comment type="caution">
    <text evidence="3">The sequence shown here is derived from an EMBL/GenBank/DDBJ whole genome shotgun (WGS) entry which is preliminary data.</text>
</comment>
<protein>
    <recommendedName>
        <fullName evidence="6">FAD-binding domain-containing protein</fullName>
    </recommendedName>
</protein>
<feature type="region of interest" description="Disordered" evidence="1">
    <location>
        <begin position="1"/>
        <end position="46"/>
    </location>
</feature>
<evidence type="ECO:0000256" key="1">
    <source>
        <dbReference type="SAM" id="MobiDB-lite"/>
    </source>
</evidence>
<evidence type="ECO:0000313" key="2">
    <source>
        <dbReference type="EMBL" id="PJZ69096.1"/>
    </source>
</evidence>
<accession>A0A2M9ZIB3</accession>
<sequence length="506" mass="58030">MKKIPRSKPSRQLLKTKSKARLTKGRAKQDSRKSVQGKSISGQESSKPYGDAIVIGCGIGGLMAARALADFFKKVTVLDRDKLPSSSNPRQGVPQGKHPHVLLNSGKDVIESFFPGMIEELRKEGLNVIDSSQEFIWHHFGVWKSRFRSGVHLMLFTRPFLEWNLRKRLKATYGVEFIPEKSVEGLLSDVTKRRITGVRLSSGKELFADLIVDASGRGSRCPQWLESLGYPKPFEEKIGIDLAYTSFLCKAPKNFDQNWKLLIEYPKSPDNWRAGFISCVEGNRWLVSLNGYFKDHAPTNQSGFMNFAKTLTRPNLYNFIKYAKPITDITIFKIPTNRWRRFDRLSDFPENLVPFADSVCALNPIFGQGISVASLQSKILHDCLMEQFRSSRNSLKGFANRVRKRLPNAIKLPWFLTKTLDLHYPQATGSRPFGHSILMWYINRMMELMSVNQRIYYEYLWTIHLKKSLWNIIKPSVSLTVLWYGILSFFVPLEKRANTDRIPIQA</sequence>
<evidence type="ECO:0000313" key="3">
    <source>
        <dbReference type="EMBL" id="PJZ71805.1"/>
    </source>
</evidence>
<dbReference type="EMBL" id="NPDZ01000019">
    <property type="protein sequence ID" value="PJZ71805.1"/>
    <property type="molecule type" value="Genomic_DNA"/>
</dbReference>
<organism evidence="3 5">
    <name type="scientific">Leptospira perolatii</name>
    <dbReference type="NCBI Taxonomy" id="2023191"/>
    <lineage>
        <taxon>Bacteria</taxon>
        <taxon>Pseudomonadati</taxon>
        <taxon>Spirochaetota</taxon>
        <taxon>Spirochaetia</taxon>
        <taxon>Leptospirales</taxon>
        <taxon>Leptospiraceae</taxon>
        <taxon>Leptospira</taxon>
    </lineage>
</organism>